<reference evidence="1" key="1">
    <citation type="submission" date="2024-06" db="EMBL/GenBank/DDBJ databases">
        <title>The genome sequences of Kitasatospora sp. strain HUAS MG31.</title>
        <authorList>
            <person name="Mo P."/>
        </authorList>
    </citation>
    <scope>NUCLEOTIDE SEQUENCE</scope>
    <source>
        <strain evidence="1">HUAS MG31</strain>
    </source>
</reference>
<sequence>MPPSYREIDRVLGSDPQFGAAEVIEARNIARYRLGLTLLSRHHPESAERFGWLAKADDAALRPYLYDPVLRNAFENDLVNLELQRTQPSALAEYLAYAGTDRGDGLGPCERLMEPHYRPWPGRGRAWVWTDVRPKQAAHPLAARLDELREGTLAEMRATRRVSPDAAMLEGLTRGAELLAELLPHAGAGVFPHISLIGLAQGETDDGQLYSLSGGDPLPSALLVAPEHLAKPWKTAEILFHEGLHLKQFEVLRTGSLVADPDRMTDIPWRVVPWDLRRVIAAFHVYAHMVLFFAAAEEAPAELRARFGEPPSDEDVGVPTPGSLAAAEGGYTTSKERAAFLGRQALLAHGDALTPAGRRFVQWMLDAIEPLAPGTRVDGPAAGPAAEPVAAAPVPEPDPRGYRKVEPVGVCPLPELGQLLAVAPASRRFHWLNEHAWLIYALCDGRGLEEIRASYREQLGEDGPLAAGIAGLVEAGLVEPVAG</sequence>
<accession>A0AAU8JY70</accession>
<name>A0AAU8JY70_9ACTN</name>
<dbReference type="EMBL" id="CP159872">
    <property type="protein sequence ID" value="XCM81330.1"/>
    <property type="molecule type" value="Genomic_DNA"/>
</dbReference>
<gene>
    <name evidence="1" type="ORF">ABWK59_21650</name>
</gene>
<evidence type="ECO:0000313" key="1">
    <source>
        <dbReference type="EMBL" id="XCM81330.1"/>
    </source>
</evidence>
<dbReference type="RefSeq" id="WP_354642266.1">
    <property type="nucleotide sequence ID" value="NZ_CP159872.1"/>
</dbReference>
<dbReference type="AlphaFoldDB" id="A0AAU8JY70"/>
<dbReference type="KEGG" id="kcm:ABWK59_21650"/>
<dbReference type="NCBIfam" id="TIGR04267">
    <property type="entry name" value="mod_HExxH"/>
    <property type="match status" value="1"/>
</dbReference>
<organism evidence="1">
    <name type="scientific">Kitasatospora camelliae</name>
    <dbReference type="NCBI Taxonomy" id="3156397"/>
    <lineage>
        <taxon>Bacteria</taxon>
        <taxon>Bacillati</taxon>
        <taxon>Actinomycetota</taxon>
        <taxon>Actinomycetes</taxon>
        <taxon>Kitasatosporales</taxon>
        <taxon>Streptomycetaceae</taxon>
        <taxon>Kitasatospora</taxon>
    </lineage>
</organism>
<protein>
    <submittedName>
        <fullName evidence="1">HEXXH motif-containing putative peptide modification protein</fullName>
    </submittedName>
</protein>
<dbReference type="InterPro" id="IPR026337">
    <property type="entry name" value="AKG_HExxH"/>
</dbReference>
<proteinExistence type="predicted"/>